<dbReference type="RefSeq" id="WP_146296581.1">
    <property type="nucleotide sequence ID" value="NZ_CP042326.1"/>
</dbReference>
<keyword evidence="2" id="KW-1185">Reference proteome</keyword>
<evidence type="ECO:0008006" key="3">
    <source>
        <dbReference type="Google" id="ProtNLM"/>
    </source>
</evidence>
<name>A0A5B8NP51_9CHRO</name>
<dbReference type="Proteomes" id="UP000318453">
    <property type="component" value="Chromosome"/>
</dbReference>
<evidence type="ECO:0000313" key="1">
    <source>
        <dbReference type="EMBL" id="QDZ40737.1"/>
    </source>
</evidence>
<dbReference type="EMBL" id="CP042326">
    <property type="protein sequence ID" value="QDZ40737.1"/>
    <property type="molecule type" value="Genomic_DNA"/>
</dbReference>
<dbReference type="AlphaFoldDB" id="A0A5B8NP51"/>
<dbReference type="OrthoDB" id="532744at2"/>
<evidence type="ECO:0000313" key="2">
    <source>
        <dbReference type="Proteomes" id="UP000318453"/>
    </source>
</evidence>
<accession>A0A5B8NP51</accession>
<gene>
    <name evidence="1" type="ORF">FRE64_12725</name>
</gene>
<protein>
    <recommendedName>
        <fullName evidence="3">DUF2281 domain-containing protein</fullName>
    </recommendedName>
</protein>
<reference evidence="1" key="1">
    <citation type="submission" date="2019-08" db="EMBL/GenBank/DDBJ databases">
        <title>Carotenoids and Carotenoid Binding Proteins in the Halophilic Cyanobacterium Euhalothece sp. ZM00.</title>
        <authorList>
            <person name="Cho S.M."/>
            <person name="Song J.Y."/>
            <person name="Park Y.-I."/>
        </authorList>
    </citation>
    <scope>NUCLEOTIDE SEQUENCE [LARGE SCALE GENOMIC DNA]</scope>
    <source>
        <strain evidence="1">Z-M001</strain>
    </source>
</reference>
<dbReference type="KEGG" id="enn:FRE64_12725"/>
<proteinExistence type="predicted"/>
<sequence length="72" mass="8177">MNTQLIESLIQAIRSLSQEEQAMLEEKLFFEDTYPSTNDLIALSLYSNSLDFLAEEPDIYTSEDGEPINATE</sequence>
<organism evidence="1 2">
    <name type="scientific">Euhalothece natronophila Z-M001</name>
    <dbReference type="NCBI Taxonomy" id="522448"/>
    <lineage>
        <taxon>Bacteria</taxon>
        <taxon>Bacillati</taxon>
        <taxon>Cyanobacteriota</taxon>
        <taxon>Cyanophyceae</taxon>
        <taxon>Oscillatoriophycideae</taxon>
        <taxon>Chroococcales</taxon>
        <taxon>Halothecacae</taxon>
        <taxon>Halothece cluster</taxon>
        <taxon>Euhalothece</taxon>
    </lineage>
</organism>